<keyword evidence="3" id="KW-1185">Reference proteome</keyword>
<evidence type="ECO:0000313" key="2">
    <source>
        <dbReference type="EMBL" id="KAF5204745.1"/>
    </source>
</evidence>
<name>A0A7J6X7B1_THATH</name>
<protein>
    <submittedName>
        <fullName evidence="2">Uncharacterized protein</fullName>
    </submittedName>
</protein>
<feature type="transmembrane region" description="Helical" evidence="1">
    <location>
        <begin position="6"/>
        <end position="22"/>
    </location>
</feature>
<comment type="caution">
    <text evidence="2">The sequence shown here is derived from an EMBL/GenBank/DDBJ whole genome shotgun (WGS) entry which is preliminary data.</text>
</comment>
<dbReference type="EMBL" id="JABWDY010005020">
    <property type="protein sequence ID" value="KAF5204745.1"/>
    <property type="molecule type" value="Genomic_DNA"/>
</dbReference>
<feature type="transmembrane region" description="Helical" evidence="1">
    <location>
        <begin position="29"/>
        <end position="54"/>
    </location>
</feature>
<sequence>MPNDNCPYLVVASAVAFGVGALDKLQNGCLLYVFFMCKVPEHLLCFGMFVFLSVSLDLGCLLL</sequence>
<keyword evidence="1" id="KW-1133">Transmembrane helix</keyword>
<keyword evidence="1" id="KW-0472">Membrane</keyword>
<keyword evidence="1" id="KW-0812">Transmembrane</keyword>
<accession>A0A7J6X7B1</accession>
<reference evidence="2 3" key="1">
    <citation type="submission" date="2020-06" db="EMBL/GenBank/DDBJ databases">
        <title>Transcriptomic and genomic resources for Thalictrum thalictroides and T. hernandezii: Facilitating candidate gene discovery in an emerging model plant lineage.</title>
        <authorList>
            <person name="Arias T."/>
            <person name="Riano-Pachon D.M."/>
            <person name="Di Stilio V.S."/>
        </authorList>
    </citation>
    <scope>NUCLEOTIDE SEQUENCE [LARGE SCALE GENOMIC DNA]</scope>
    <source>
        <strain evidence="3">cv. WT478/WT964</strain>
        <tissue evidence="2">Leaves</tissue>
    </source>
</reference>
<dbReference type="Proteomes" id="UP000554482">
    <property type="component" value="Unassembled WGS sequence"/>
</dbReference>
<proteinExistence type="predicted"/>
<gene>
    <name evidence="2" type="ORF">FRX31_005668</name>
</gene>
<dbReference type="AlphaFoldDB" id="A0A7J6X7B1"/>
<evidence type="ECO:0000256" key="1">
    <source>
        <dbReference type="SAM" id="Phobius"/>
    </source>
</evidence>
<evidence type="ECO:0000313" key="3">
    <source>
        <dbReference type="Proteomes" id="UP000554482"/>
    </source>
</evidence>
<organism evidence="2 3">
    <name type="scientific">Thalictrum thalictroides</name>
    <name type="common">Rue-anemone</name>
    <name type="synonym">Anemone thalictroides</name>
    <dbReference type="NCBI Taxonomy" id="46969"/>
    <lineage>
        <taxon>Eukaryota</taxon>
        <taxon>Viridiplantae</taxon>
        <taxon>Streptophyta</taxon>
        <taxon>Embryophyta</taxon>
        <taxon>Tracheophyta</taxon>
        <taxon>Spermatophyta</taxon>
        <taxon>Magnoliopsida</taxon>
        <taxon>Ranunculales</taxon>
        <taxon>Ranunculaceae</taxon>
        <taxon>Thalictroideae</taxon>
        <taxon>Thalictrum</taxon>
    </lineage>
</organism>